<proteinExistence type="predicted"/>
<dbReference type="Proteomes" id="UP000789831">
    <property type="component" value="Unassembled WGS sequence"/>
</dbReference>
<dbReference type="OrthoDB" id="409136at2759"/>
<organism evidence="1 2">
    <name type="scientific">Ambispora gerdemannii</name>
    <dbReference type="NCBI Taxonomy" id="144530"/>
    <lineage>
        <taxon>Eukaryota</taxon>
        <taxon>Fungi</taxon>
        <taxon>Fungi incertae sedis</taxon>
        <taxon>Mucoromycota</taxon>
        <taxon>Glomeromycotina</taxon>
        <taxon>Glomeromycetes</taxon>
        <taxon>Archaeosporales</taxon>
        <taxon>Ambisporaceae</taxon>
        <taxon>Ambispora</taxon>
    </lineage>
</organism>
<accession>A0A9N8V9B0</accession>
<dbReference type="EMBL" id="CAJVPL010000106">
    <property type="protein sequence ID" value="CAG8447587.1"/>
    <property type="molecule type" value="Genomic_DNA"/>
</dbReference>
<dbReference type="SUPFAM" id="SSF57889">
    <property type="entry name" value="Cysteine-rich domain"/>
    <property type="match status" value="1"/>
</dbReference>
<comment type="caution">
    <text evidence="1">The sequence shown here is derived from an EMBL/GenBank/DDBJ whole genome shotgun (WGS) entry which is preliminary data.</text>
</comment>
<evidence type="ECO:0000313" key="1">
    <source>
        <dbReference type="EMBL" id="CAG8447587.1"/>
    </source>
</evidence>
<evidence type="ECO:0000313" key="2">
    <source>
        <dbReference type="Proteomes" id="UP000789831"/>
    </source>
</evidence>
<name>A0A9N8V9B0_9GLOM</name>
<dbReference type="InterPro" id="IPR046349">
    <property type="entry name" value="C1-like_sf"/>
</dbReference>
<sequence length="227" mass="25794">MSRVGKFTYIPVKDFYLLELAFLTIALEITTSHVLSINQFSINNVSASWAEVQQRRELSDVAIDYTLLIDVSGSMTLTLRDPLPLCFAGHELKESNRARQWFCDVCGKEGTTSRSKYNCTTCNFDACASHCKPSYRCEPIKKCPSSHPMRYTDSLGPWKCDECPKFYQGKRLRCQQCDYDICPRCVAVEDVILDLIKLGMESQYCARDLSMDLSKNFSGLRLEISGI</sequence>
<keyword evidence="2" id="KW-1185">Reference proteome</keyword>
<reference evidence="1" key="1">
    <citation type="submission" date="2021-06" db="EMBL/GenBank/DDBJ databases">
        <authorList>
            <person name="Kallberg Y."/>
            <person name="Tangrot J."/>
            <person name="Rosling A."/>
        </authorList>
    </citation>
    <scope>NUCLEOTIDE SEQUENCE</scope>
    <source>
        <strain evidence="1">MT106</strain>
    </source>
</reference>
<gene>
    <name evidence="1" type="ORF">AGERDE_LOCUS1516</name>
</gene>
<protein>
    <submittedName>
        <fullName evidence="1">8040_t:CDS:1</fullName>
    </submittedName>
</protein>
<dbReference type="AlphaFoldDB" id="A0A9N8V9B0"/>